<keyword evidence="2" id="KW-0813">Transport</keyword>
<feature type="transmembrane region" description="Helical" evidence="11">
    <location>
        <begin position="287"/>
        <end position="308"/>
    </location>
</feature>
<dbReference type="AlphaFoldDB" id="A0A8B8NNJ2"/>
<protein>
    <submittedName>
        <fullName evidence="13">Protein PIN-LIKES 3-like</fullName>
    </submittedName>
</protein>
<name>A0A8B8NNJ2_9MYRT</name>
<keyword evidence="6 11" id="KW-0472">Membrane</keyword>
<evidence type="ECO:0000256" key="3">
    <source>
        <dbReference type="ARBA" id="ARBA00022692"/>
    </source>
</evidence>
<dbReference type="Pfam" id="PF03547">
    <property type="entry name" value="Mem_trans"/>
    <property type="match status" value="1"/>
</dbReference>
<evidence type="ECO:0000256" key="5">
    <source>
        <dbReference type="ARBA" id="ARBA00022989"/>
    </source>
</evidence>
<organism evidence="12 13">
    <name type="scientific">Rhodamnia argentea</name>
    <dbReference type="NCBI Taxonomy" id="178133"/>
    <lineage>
        <taxon>Eukaryota</taxon>
        <taxon>Viridiplantae</taxon>
        <taxon>Streptophyta</taxon>
        <taxon>Embryophyta</taxon>
        <taxon>Tracheophyta</taxon>
        <taxon>Spermatophyta</taxon>
        <taxon>Magnoliopsida</taxon>
        <taxon>eudicotyledons</taxon>
        <taxon>Gunneridae</taxon>
        <taxon>Pentapetalae</taxon>
        <taxon>rosids</taxon>
        <taxon>malvids</taxon>
        <taxon>Myrtales</taxon>
        <taxon>Myrtaceae</taxon>
        <taxon>Myrtoideae</taxon>
        <taxon>Myrteae</taxon>
        <taxon>Australasian group</taxon>
        <taxon>Rhodamnia</taxon>
    </lineage>
</organism>
<dbReference type="GeneID" id="115736492"/>
<dbReference type="PANTHER" id="PTHR31651">
    <property type="match status" value="1"/>
</dbReference>
<accession>A0A8B8NNJ2</accession>
<feature type="transmembrane region" description="Helical" evidence="11">
    <location>
        <begin position="6"/>
        <end position="29"/>
    </location>
</feature>
<evidence type="ECO:0000256" key="11">
    <source>
        <dbReference type="SAM" id="Phobius"/>
    </source>
</evidence>
<keyword evidence="12" id="KW-1185">Reference proteome</keyword>
<dbReference type="RefSeq" id="XP_030524080.1">
    <property type="nucleotide sequence ID" value="XM_030668220.2"/>
</dbReference>
<evidence type="ECO:0000313" key="12">
    <source>
        <dbReference type="Proteomes" id="UP000827889"/>
    </source>
</evidence>
<feature type="transmembrane region" description="Helical" evidence="11">
    <location>
        <begin position="41"/>
        <end position="61"/>
    </location>
</feature>
<evidence type="ECO:0000256" key="10">
    <source>
        <dbReference type="SAM" id="MobiDB-lite"/>
    </source>
</evidence>
<evidence type="ECO:0000256" key="6">
    <source>
        <dbReference type="ARBA" id="ARBA00023136"/>
    </source>
</evidence>
<reference evidence="13" key="1">
    <citation type="submission" date="2025-08" db="UniProtKB">
        <authorList>
            <consortium name="RefSeq"/>
        </authorList>
    </citation>
    <scope>IDENTIFICATION</scope>
    <source>
        <tissue evidence="13">Leaf</tissue>
    </source>
</reference>
<feature type="transmembrane region" description="Helical" evidence="11">
    <location>
        <begin position="390"/>
        <end position="411"/>
    </location>
</feature>
<evidence type="ECO:0000256" key="1">
    <source>
        <dbReference type="ARBA" id="ARBA00004477"/>
    </source>
</evidence>
<feature type="transmembrane region" description="Helical" evidence="11">
    <location>
        <begin position="245"/>
        <end position="267"/>
    </location>
</feature>
<feature type="transmembrane region" description="Helical" evidence="11">
    <location>
        <begin position="354"/>
        <end position="378"/>
    </location>
</feature>
<comment type="subcellular location">
    <subcellularLocation>
        <location evidence="1">Endoplasmic reticulum membrane</location>
        <topology evidence="1">Multi-pass membrane protein</topology>
    </subcellularLocation>
</comment>
<sequence length="412" mass="44605">MGFWDIFVVALMPVLKVLIITGIGLVLALDCVNLLGPNARHYLNELVFYVFSPALVCSYLAETITLESLEELWFMPVNILLTFVIGSFLAWIVNIIARTPQHLRGLVMGCCAAGNLGNLLLIIIPAICDESDSPFGDSSTCTTNGDTYTSLSMSIGVIYIWSYVYVIIRISANKGTGTSDENGSSIKSSGQTSETRAESTTEPLLHSITLEEGSDPVDSSITEPEGKETFLQRIRKKAKMRTCGIDLRMLLTPITIAAIIGFVIGIVSPIRDVLIGDDAPLRFIESSIYLVGEALIPSQTLIVGANLLRGLRRSEVSVVMILGIVLVKYIAMPIIGVGVVKAASHFGLVGSDPLFQFVLMLQFALPPAMSVGTITQLFGAGEAECSVVMLWTYAMAAFSLTLWSTFFIWLVA</sequence>
<feature type="transmembrane region" description="Helical" evidence="11">
    <location>
        <begin position="105"/>
        <end position="127"/>
    </location>
</feature>
<dbReference type="KEGG" id="rarg:115736492"/>
<dbReference type="InterPro" id="IPR004776">
    <property type="entry name" value="Mem_transp_PIN-like"/>
</dbReference>
<keyword evidence="7" id="KW-0927">Auxin signaling pathway</keyword>
<keyword evidence="3 11" id="KW-0812">Transmembrane</keyword>
<evidence type="ECO:0000256" key="7">
    <source>
        <dbReference type="ARBA" id="ARBA00023294"/>
    </source>
</evidence>
<dbReference type="GO" id="GO:0080162">
    <property type="term" value="P:endoplasmic reticulum to cytosol auxin transport"/>
    <property type="evidence" value="ECO:0007669"/>
    <property type="project" value="InterPro"/>
</dbReference>
<dbReference type="GO" id="GO:0009734">
    <property type="term" value="P:auxin-activated signaling pathway"/>
    <property type="evidence" value="ECO:0007669"/>
    <property type="project" value="UniProtKB-KW"/>
</dbReference>
<evidence type="ECO:0000256" key="2">
    <source>
        <dbReference type="ARBA" id="ARBA00022448"/>
    </source>
</evidence>
<evidence type="ECO:0000313" key="13">
    <source>
        <dbReference type="RefSeq" id="XP_030524080.1"/>
    </source>
</evidence>
<feature type="region of interest" description="Disordered" evidence="10">
    <location>
        <begin position="176"/>
        <end position="205"/>
    </location>
</feature>
<proteinExistence type="inferred from homology"/>
<feature type="transmembrane region" description="Helical" evidence="11">
    <location>
        <begin position="320"/>
        <end position="342"/>
    </location>
</feature>
<dbReference type="OrthoDB" id="191139at2759"/>
<keyword evidence="4" id="KW-0256">Endoplasmic reticulum</keyword>
<evidence type="ECO:0000256" key="8">
    <source>
        <dbReference type="ARBA" id="ARBA00025100"/>
    </source>
</evidence>
<feature type="compositionally biased region" description="Polar residues" evidence="10">
    <location>
        <begin position="176"/>
        <end position="202"/>
    </location>
</feature>
<evidence type="ECO:0000256" key="4">
    <source>
        <dbReference type="ARBA" id="ARBA00022824"/>
    </source>
</evidence>
<feature type="transmembrane region" description="Helical" evidence="11">
    <location>
        <begin position="73"/>
        <end position="93"/>
    </location>
</feature>
<feature type="transmembrane region" description="Helical" evidence="11">
    <location>
        <begin position="147"/>
        <end position="168"/>
    </location>
</feature>
<dbReference type="PANTHER" id="PTHR31651:SF6">
    <property type="entry name" value="PROTEIN PIN-LIKES 1-LIKE"/>
    <property type="match status" value="1"/>
</dbReference>
<dbReference type="Proteomes" id="UP000827889">
    <property type="component" value="Chromosome 11"/>
</dbReference>
<dbReference type="InterPro" id="IPR045033">
    <property type="entry name" value="PILS1/3/4/5/7"/>
</dbReference>
<gene>
    <name evidence="13" type="primary">LOC115736492</name>
</gene>
<keyword evidence="5 11" id="KW-1133">Transmembrane helix</keyword>
<evidence type="ECO:0000256" key="9">
    <source>
        <dbReference type="ARBA" id="ARBA00025752"/>
    </source>
</evidence>
<comment type="similarity">
    <text evidence="9">Belongs to the auxin efflux carrier (TC 2.A.69.2) family.</text>
</comment>
<comment type="function">
    <text evidence="8">Involved in cellular auxin homeostasis by regulating auxin metabolism. Regulates intracellular auxin accumulation at the endoplasmic reticulum and thus auxin availability for nuclear auxin signaling.</text>
</comment>
<dbReference type="GO" id="GO:0005789">
    <property type="term" value="C:endoplasmic reticulum membrane"/>
    <property type="evidence" value="ECO:0007669"/>
    <property type="project" value="UniProtKB-SubCell"/>
</dbReference>